<evidence type="ECO:0000313" key="3">
    <source>
        <dbReference type="Proteomes" id="UP001280121"/>
    </source>
</evidence>
<organism evidence="2 3">
    <name type="scientific">Dipteronia dyeriana</name>
    <dbReference type="NCBI Taxonomy" id="168575"/>
    <lineage>
        <taxon>Eukaryota</taxon>
        <taxon>Viridiplantae</taxon>
        <taxon>Streptophyta</taxon>
        <taxon>Embryophyta</taxon>
        <taxon>Tracheophyta</taxon>
        <taxon>Spermatophyta</taxon>
        <taxon>Magnoliopsida</taxon>
        <taxon>eudicotyledons</taxon>
        <taxon>Gunneridae</taxon>
        <taxon>Pentapetalae</taxon>
        <taxon>rosids</taxon>
        <taxon>malvids</taxon>
        <taxon>Sapindales</taxon>
        <taxon>Sapindaceae</taxon>
        <taxon>Hippocastanoideae</taxon>
        <taxon>Acereae</taxon>
        <taxon>Dipteronia</taxon>
    </lineage>
</organism>
<dbReference type="AlphaFoldDB" id="A0AAD9WLB4"/>
<reference evidence="2" key="1">
    <citation type="journal article" date="2023" name="Plant J.">
        <title>Genome sequences and population genomics provide insights into the demographic history, inbreeding, and mutation load of two 'living fossil' tree species of Dipteronia.</title>
        <authorList>
            <person name="Feng Y."/>
            <person name="Comes H.P."/>
            <person name="Chen J."/>
            <person name="Zhu S."/>
            <person name="Lu R."/>
            <person name="Zhang X."/>
            <person name="Li P."/>
            <person name="Qiu J."/>
            <person name="Olsen K.M."/>
            <person name="Qiu Y."/>
        </authorList>
    </citation>
    <scope>NUCLEOTIDE SEQUENCE</scope>
    <source>
        <strain evidence="2">KIB01</strain>
    </source>
</reference>
<name>A0AAD9WLB4_9ROSI</name>
<accession>A0AAD9WLB4</accession>
<comment type="caution">
    <text evidence="2">The sequence shown here is derived from an EMBL/GenBank/DDBJ whole genome shotgun (WGS) entry which is preliminary data.</text>
</comment>
<feature type="transmembrane region" description="Helical" evidence="1">
    <location>
        <begin position="91"/>
        <end position="113"/>
    </location>
</feature>
<keyword evidence="1" id="KW-0472">Membrane</keyword>
<protein>
    <submittedName>
        <fullName evidence="2">Uncharacterized protein</fullName>
    </submittedName>
</protein>
<proteinExistence type="predicted"/>
<sequence>MEYILTAKRVLHCFELGSELKVNFHKSRVAQVGIDRVRESSSWVTTFKCKQASRPISYLGFLLGSRPWSKNFWNLLVSKIEKRLAHWKRKFLLKSGGLVLINSVISSILIYFLSVFKLPIGVAHLIEKLQGSFLWGDGVLKRKLHSVSWGEVFKRKANEGFGIRIS</sequence>
<dbReference type="PANTHER" id="PTHR33116">
    <property type="entry name" value="REVERSE TRANSCRIPTASE ZINC-BINDING DOMAIN-CONTAINING PROTEIN-RELATED-RELATED"/>
    <property type="match status" value="1"/>
</dbReference>
<dbReference type="Proteomes" id="UP001280121">
    <property type="component" value="Unassembled WGS sequence"/>
</dbReference>
<dbReference type="EMBL" id="JANJYI010000009">
    <property type="protein sequence ID" value="KAK2635356.1"/>
    <property type="molecule type" value="Genomic_DNA"/>
</dbReference>
<gene>
    <name evidence="2" type="ORF">Ddye_030148</name>
</gene>
<keyword evidence="3" id="KW-1185">Reference proteome</keyword>
<evidence type="ECO:0000256" key="1">
    <source>
        <dbReference type="SAM" id="Phobius"/>
    </source>
</evidence>
<evidence type="ECO:0000313" key="2">
    <source>
        <dbReference type="EMBL" id="KAK2635356.1"/>
    </source>
</evidence>
<dbReference type="PANTHER" id="PTHR33116:SF78">
    <property type="entry name" value="OS12G0587133 PROTEIN"/>
    <property type="match status" value="1"/>
</dbReference>
<keyword evidence="1" id="KW-1133">Transmembrane helix</keyword>
<keyword evidence="1" id="KW-0812">Transmembrane</keyword>